<feature type="transmembrane region" description="Helical" evidence="2">
    <location>
        <begin position="29"/>
        <end position="46"/>
    </location>
</feature>
<reference evidence="3" key="2">
    <citation type="submission" date="2025-08" db="UniProtKB">
        <authorList>
            <consortium name="Ensembl"/>
        </authorList>
    </citation>
    <scope>IDENTIFICATION</scope>
</reference>
<protein>
    <submittedName>
        <fullName evidence="3">Uncharacterized protein</fullName>
    </submittedName>
</protein>
<dbReference type="Proteomes" id="UP000001074">
    <property type="component" value="Unassembled WGS sequence"/>
</dbReference>
<accession>G1Q4J6</accession>
<dbReference type="Ensembl" id="ENSMLUT00000024936.1">
    <property type="protein sequence ID" value="ENSMLUP00000018629.1"/>
    <property type="gene ID" value="ENSMLUG00000028616.1"/>
</dbReference>
<dbReference type="FunCoup" id="G1Q4J6">
    <property type="interactions" value="242"/>
</dbReference>
<keyword evidence="2" id="KW-1133">Transmembrane helix</keyword>
<keyword evidence="2" id="KW-0472">Membrane</keyword>
<evidence type="ECO:0000256" key="1">
    <source>
        <dbReference type="ARBA" id="ARBA00029457"/>
    </source>
</evidence>
<dbReference type="eggNOG" id="ENOG502RZQC">
    <property type="taxonomic scope" value="Eukaryota"/>
</dbReference>
<keyword evidence="4" id="KW-1185">Reference proteome</keyword>
<dbReference type="InParanoid" id="G1Q4J6"/>
<organism evidence="3 4">
    <name type="scientific">Myotis lucifugus</name>
    <name type="common">Little brown bat</name>
    <dbReference type="NCBI Taxonomy" id="59463"/>
    <lineage>
        <taxon>Eukaryota</taxon>
        <taxon>Metazoa</taxon>
        <taxon>Chordata</taxon>
        <taxon>Craniata</taxon>
        <taxon>Vertebrata</taxon>
        <taxon>Euteleostomi</taxon>
        <taxon>Mammalia</taxon>
        <taxon>Eutheria</taxon>
        <taxon>Laurasiatheria</taxon>
        <taxon>Chiroptera</taxon>
        <taxon>Yangochiroptera</taxon>
        <taxon>Vespertilionidae</taxon>
        <taxon>Myotis</taxon>
    </lineage>
</organism>
<evidence type="ECO:0000313" key="4">
    <source>
        <dbReference type="Proteomes" id="UP000001074"/>
    </source>
</evidence>
<dbReference type="Pfam" id="PF20721">
    <property type="entry name" value="C19orf12"/>
    <property type="match status" value="1"/>
</dbReference>
<dbReference type="STRING" id="59463.ENSMLUP00000018629"/>
<gene>
    <name evidence="3" type="primary">LOC102427519</name>
</gene>
<reference evidence="3 4" key="1">
    <citation type="journal article" date="2011" name="Nature">
        <title>A high-resolution map of human evolutionary constraint using 29 mammals.</title>
        <authorList>
            <person name="Lindblad-Toh K."/>
            <person name="Garber M."/>
            <person name="Zuk O."/>
            <person name="Lin M.F."/>
            <person name="Parker B.J."/>
            <person name="Washietl S."/>
            <person name="Kheradpour P."/>
            <person name="Ernst J."/>
            <person name="Jordan G."/>
            <person name="Mauceli E."/>
            <person name="Ward L.D."/>
            <person name="Lowe C.B."/>
            <person name="Holloway A.K."/>
            <person name="Clamp M."/>
            <person name="Gnerre S."/>
            <person name="Alfoldi J."/>
            <person name="Beal K."/>
            <person name="Chang J."/>
            <person name="Clawson H."/>
            <person name="Cuff J."/>
            <person name="Di Palma F."/>
            <person name="Fitzgerald S."/>
            <person name="Flicek P."/>
            <person name="Guttman M."/>
            <person name="Hubisz M.J."/>
            <person name="Jaffe D.B."/>
            <person name="Jungreis I."/>
            <person name="Kent W.J."/>
            <person name="Kostka D."/>
            <person name="Lara M."/>
            <person name="Martins A.L."/>
            <person name="Massingham T."/>
            <person name="Moltke I."/>
            <person name="Raney B.J."/>
            <person name="Rasmussen M.D."/>
            <person name="Robinson J."/>
            <person name="Stark A."/>
            <person name="Vilella A.J."/>
            <person name="Wen J."/>
            <person name="Xie X."/>
            <person name="Zody M.C."/>
            <person name="Baldwin J."/>
            <person name="Bloom T."/>
            <person name="Chin C.W."/>
            <person name="Heiman D."/>
            <person name="Nicol R."/>
            <person name="Nusbaum C."/>
            <person name="Young S."/>
            <person name="Wilkinson J."/>
            <person name="Worley K.C."/>
            <person name="Kovar C.L."/>
            <person name="Muzny D.M."/>
            <person name="Gibbs R.A."/>
            <person name="Cree A."/>
            <person name="Dihn H.H."/>
            <person name="Fowler G."/>
            <person name="Jhangiani S."/>
            <person name="Joshi V."/>
            <person name="Lee S."/>
            <person name="Lewis L.R."/>
            <person name="Nazareth L.V."/>
            <person name="Okwuonu G."/>
            <person name="Santibanez J."/>
            <person name="Warren W.C."/>
            <person name="Mardis E.R."/>
            <person name="Weinstock G.M."/>
            <person name="Wilson R.K."/>
            <person name="Delehaunty K."/>
            <person name="Dooling D."/>
            <person name="Fronik C."/>
            <person name="Fulton L."/>
            <person name="Fulton B."/>
            <person name="Graves T."/>
            <person name="Minx P."/>
            <person name="Sodergren E."/>
            <person name="Birney E."/>
            <person name="Margulies E.H."/>
            <person name="Herrero J."/>
            <person name="Green E.D."/>
            <person name="Haussler D."/>
            <person name="Siepel A."/>
            <person name="Goldman N."/>
            <person name="Pollard K.S."/>
            <person name="Pedersen J.S."/>
            <person name="Lander E.S."/>
            <person name="Kellis M."/>
        </authorList>
    </citation>
    <scope>NUCLEOTIDE SEQUENCE [LARGE SCALE GENOMIC DNA]</scope>
</reference>
<keyword evidence="2" id="KW-0812">Transmembrane</keyword>
<dbReference type="PANTHER" id="PTHR31493:SF1">
    <property type="entry name" value="PROTEIN C19ORF12"/>
    <property type="match status" value="1"/>
</dbReference>
<name>G1Q4J6_MYOLU</name>
<evidence type="ECO:0000313" key="3">
    <source>
        <dbReference type="Ensembl" id="ENSMLUP00000018629.1"/>
    </source>
</evidence>
<dbReference type="OMA" id="VGTLKWT"/>
<feature type="transmembrane region" description="Helical" evidence="2">
    <location>
        <begin position="52"/>
        <end position="69"/>
    </location>
</feature>
<dbReference type="EMBL" id="AAPE02059186">
    <property type="status" value="NOT_ANNOTATED_CDS"/>
    <property type="molecule type" value="Genomic_DNA"/>
</dbReference>
<comment type="similarity">
    <text evidence="1">Belongs to the C19orf12 family.</text>
</comment>
<evidence type="ECO:0000256" key="2">
    <source>
        <dbReference type="SAM" id="Phobius"/>
    </source>
</evidence>
<sequence length="142" mass="15495">MYLTVEEAMSLLCSLSEAKKMKVDIKRQMWLIIGLTGAGAFVGGLAGGPPGLAVGCGVGMFLSFWILWGKIKSIPQILKELPNAEKKKLHSHVMVIIGNLKWKDTSQLTKLVMGSEDLQERLLGLIEGYLTKELGTTVQHGD</sequence>
<dbReference type="HOGENOM" id="CLU_138025_0_0_1"/>
<dbReference type="GeneTree" id="ENSGT00390000009077"/>
<dbReference type="InterPro" id="IPR033369">
    <property type="entry name" value="C19orf12"/>
</dbReference>
<dbReference type="AlphaFoldDB" id="G1Q4J6"/>
<proteinExistence type="inferred from homology"/>
<reference evidence="3" key="3">
    <citation type="submission" date="2025-09" db="UniProtKB">
        <authorList>
            <consortium name="Ensembl"/>
        </authorList>
    </citation>
    <scope>IDENTIFICATION</scope>
</reference>
<dbReference type="PANTHER" id="PTHR31493">
    <property type="entry name" value="NAZO FAMILY MEMBER"/>
    <property type="match status" value="1"/>
</dbReference>